<dbReference type="InterPro" id="IPR045547">
    <property type="entry name" value="bpX6"/>
</dbReference>
<dbReference type="SUPFAM" id="SSF50969">
    <property type="entry name" value="YVTN repeat-like/Quinoprotein amine dehydrogenase"/>
    <property type="match status" value="1"/>
</dbReference>
<gene>
    <name evidence="3" type="ORF">FHR36_002133</name>
</gene>
<organism evidence="3 4">
    <name type="scientific">Kitasatospora paracochleata</name>
    <dbReference type="NCBI Taxonomy" id="58354"/>
    <lineage>
        <taxon>Bacteria</taxon>
        <taxon>Bacillati</taxon>
        <taxon>Actinomycetota</taxon>
        <taxon>Actinomycetes</taxon>
        <taxon>Kitasatosporales</taxon>
        <taxon>Streptomycetaceae</taxon>
        <taxon>Kitasatospora</taxon>
    </lineage>
</organism>
<dbReference type="RefSeq" id="WP_301329977.1">
    <property type="nucleotide sequence ID" value="NZ_JAMZDX010000002.1"/>
</dbReference>
<evidence type="ECO:0000313" key="3">
    <source>
        <dbReference type="EMBL" id="MCP2309009.1"/>
    </source>
</evidence>
<name>A0ABT1IV37_9ACTN</name>
<feature type="region of interest" description="Disordered" evidence="1">
    <location>
        <begin position="246"/>
        <end position="274"/>
    </location>
</feature>
<evidence type="ECO:0000256" key="1">
    <source>
        <dbReference type="SAM" id="MobiDB-lite"/>
    </source>
</evidence>
<dbReference type="EMBL" id="JAMZDX010000002">
    <property type="protein sequence ID" value="MCP2309009.1"/>
    <property type="molecule type" value="Genomic_DNA"/>
</dbReference>
<feature type="compositionally biased region" description="Basic and acidic residues" evidence="1">
    <location>
        <begin position="164"/>
        <end position="189"/>
    </location>
</feature>
<dbReference type="Proteomes" id="UP001206483">
    <property type="component" value="Unassembled WGS sequence"/>
</dbReference>
<dbReference type="InterPro" id="IPR011044">
    <property type="entry name" value="Quino_amine_DH_bsu"/>
</dbReference>
<protein>
    <recommendedName>
        <fullName evidence="2">MoxR-vWA-beta-propeller ternary system domain-containing protein</fullName>
    </recommendedName>
</protein>
<feature type="domain" description="MoxR-vWA-beta-propeller ternary system" evidence="2">
    <location>
        <begin position="10"/>
        <end position="158"/>
    </location>
</feature>
<evidence type="ECO:0000259" key="2">
    <source>
        <dbReference type="Pfam" id="PF19922"/>
    </source>
</evidence>
<sequence>MSVTATGPARGLLAASGFVLDVPAIGAAEAAERVLALWADGAELRELPHGAWLLRLPKPVQVYADRAPGEPLAERSGALVTHRADPAAPAPDDEGRLLLPRGGAVERHRVAELPLLRPAEWLDRASIPLRRLAPLDLPPEPDPVDEALPARPQPDLRAAARLAPRSERARRQLADDPGPDRTRALRPLRALDPRTRRMLGSTAVLLPLLALCLLLPENVVPHRLLLALLAGVAIAPVAELLIRGGRPSSPRGAAARRAAGPAPAAAKAGGARRRPPSALLARLLMRTPAARLVQSRHDRYLDELTRAFRQRRWEDALRDAVAVSAGGAAALGWLTLALPGRRTGPLRPSPAPNAPGGVMPGRATVRDHLAALYREAAAALEREGRIEEAAFTLADLLGAAAEAVIVLERHGRLALAAELAEGRNLTPDLVVRLWWLAGDRDRAVRVARERGAFAAAVERLGRTDPQAAGELRAAWVRSCRQSGDHLGAVRAAWPEESLRPTVVGDLRRLVALGGPTQAVALAHLLALGAGEAVRDHARALLDTTGPEHRTHRRRLAATLGELRCADPVADRELATAALRALVRDGGLGEELSSTERGRLRWSLLDRADPLAAADLPAPDPGGAADVADATEAAVPVVTAPTLPGDLPLHDAAALASGAVLVACGHAGTRLLAPDGRTTARWDVPAERIVLNDHGTTALLAARYGATWEVVRLDLATREVARWAAVRADHLAGSYDGRTLLTVDGPRLVVLDTLAARPAVIRYELGDESRPAGPPARTADGCSALVHSNGRTERWRWDLPGWDLRSRHRLTGADEADAVLADGLIVQVPAEQAPAEPARGTARVRLYGERADDGITLPLAPGTAVPADGDRFALAVPQADGSVRAAVCAGTERLFTAVFPQARPEAVRLRRHTGTVTVWDAAGRVLAVADDGSVLARLRTSAI</sequence>
<feature type="region of interest" description="Disordered" evidence="1">
    <location>
        <begin position="134"/>
        <end position="153"/>
    </location>
</feature>
<proteinExistence type="predicted"/>
<accession>A0ABT1IV37</accession>
<feature type="compositionally biased region" description="Low complexity" evidence="1">
    <location>
        <begin position="246"/>
        <end position="269"/>
    </location>
</feature>
<reference evidence="3 4" key="1">
    <citation type="submission" date="2022-06" db="EMBL/GenBank/DDBJ databases">
        <title>Sequencing the genomes of 1000 actinobacteria strains.</title>
        <authorList>
            <person name="Klenk H.-P."/>
        </authorList>
    </citation>
    <scope>NUCLEOTIDE SEQUENCE [LARGE SCALE GENOMIC DNA]</scope>
    <source>
        <strain evidence="3 4">DSM 41656</strain>
    </source>
</reference>
<comment type="caution">
    <text evidence="3">The sequence shown here is derived from an EMBL/GenBank/DDBJ whole genome shotgun (WGS) entry which is preliminary data.</text>
</comment>
<feature type="region of interest" description="Disordered" evidence="1">
    <location>
        <begin position="162"/>
        <end position="189"/>
    </location>
</feature>
<dbReference type="Pfam" id="PF19922">
    <property type="entry name" value="bpX6"/>
    <property type="match status" value="1"/>
</dbReference>
<keyword evidence="4" id="KW-1185">Reference proteome</keyword>
<evidence type="ECO:0000313" key="4">
    <source>
        <dbReference type="Proteomes" id="UP001206483"/>
    </source>
</evidence>